<accession>A0AAD8YXP8</accession>
<evidence type="ECO:0000256" key="1">
    <source>
        <dbReference type="ARBA" id="ARBA00022729"/>
    </source>
</evidence>
<feature type="non-terminal residue" evidence="3">
    <location>
        <position position="170"/>
    </location>
</feature>
<name>A0AAD8YXP8_9TELE</name>
<evidence type="ECO:0000313" key="4">
    <source>
        <dbReference type="Proteomes" id="UP001239994"/>
    </source>
</evidence>
<organism evidence="3 4">
    <name type="scientific">Electrophorus voltai</name>
    <dbReference type="NCBI Taxonomy" id="2609070"/>
    <lineage>
        <taxon>Eukaryota</taxon>
        <taxon>Metazoa</taxon>
        <taxon>Chordata</taxon>
        <taxon>Craniata</taxon>
        <taxon>Vertebrata</taxon>
        <taxon>Euteleostomi</taxon>
        <taxon>Actinopterygii</taxon>
        <taxon>Neopterygii</taxon>
        <taxon>Teleostei</taxon>
        <taxon>Ostariophysi</taxon>
        <taxon>Gymnotiformes</taxon>
        <taxon>Gymnotoidei</taxon>
        <taxon>Gymnotidae</taxon>
        <taxon>Electrophorus</taxon>
    </lineage>
</organism>
<dbReference type="PANTHER" id="PTHR15337">
    <property type="entry name" value="ANTERIOR GRADIENT PROTEIN-RELATED"/>
    <property type="match status" value="1"/>
</dbReference>
<keyword evidence="1" id="KW-0732">Signal</keyword>
<dbReference type="Proteomes" id="UP001239994">
    <property type="component" value="Unassembled WGS sequence"/>
</dbReference>
<reference evidence="3" key="1">
    <citation type="submission" date="2023-03" db="EMBL/GenBank/DDBJ databases">
        <title>Electrophorus voltai genome.</title>
        <authorList>
            <person name="Bian C."/>
        </authorList>
    </citation>
    <scope>NUCLEOTIDE SEQUENCE</scope>
    <source>
        <strain evidence="3">CB-2022</strain>
        <tissue evidence="3">Muscle</tissue>
    </source>
</reference>
<dbReference type="InterPro" id="IPR036249">
    <property type="entry name" value="Thioredoxin-like_sf"/>
</dbReference>
<dbReference type="EMBL" id="JAROKS010000022">
    <property type="protein sequence ID" value="KAK1789207.1"/>
    <property type="molecule type" value="Genomic_DNA"/>
</dbReference>
<dbReference type="FunFam" id="3.40.30.10:FF:000036">
    <property type="entry name" value="anterior gradient protein 2 homolog"/>
    <property type="match status" value="1"/>
</dbReference>
<comment type="similarity">
    <text evidence="2">Belongs to the AGR family.</text>
</comment>
<dbReference type="AlphaFoldDB" id="A0AAD8YXP8"/>
<keyword evidence="4" id="KW-1185">Reference proteome</keyword>
<gene>
    <name evidence="3" type="ORF">P4O66_015147</name>
</gene>
<dbReference type="Pfam" id="PF13899">
    <property type="entry name" value="Thioredoxin_7"/>
    <property type="match status" value="1"/>
</dbReference>
<comment type="caution">
    <text evidence="3">The sequence shown here is derived from an EMBL/GenBank/DDBJ whole genome shotgun (WGS) entry which is preliminary data.</text>
</comment>
<proteinExistence type="inferred from homology"/>
<evidence type="ECO:0000313" key="3">
    <source>
        <dbReference type="EMBL" id="KAK1789207.1"/>
    </source>
</evidence>
<evidence type="ECO:0008006" key="5">
    <source>
        <dbReference type="Google" id="ProtNLM"/>
    </source>
</evidence>
<dbReference type="Gene3D" id="3.40.30.10">
    <property type="entry name" value="Glutaredoxin"/>
    <property type="match status" value="1"/>
</dbReference>
<sequence length="170" mass="19242">SEFDLFQSDCFFILGWGDEIRWVQTYEEGLSKMEESNKPLMVIHHLEDCPHSQALRKVFAENKDIQRLTKEFIMLNLVHETGDDNLAPDGYYVPRILFIDPSKTVRGDITGKYANHMYTYEPTDMDVCDDGEHDKSQDTASFGAVARTAPASADTATELLSPGSDYNLHS</sequence>
<dbReference type="SUPFAM" id="SSF52833">
    <property type="entry name" value="Thioredoxin-like"/>
    <property type="match status" value="1"/>
</dbReference>
<dbReference type="PANTHER" id="PTHR15337:SF5">
    <property type="entry name" value="ANTERIOR GRADIENT PROTEIN 3"/>
    <property type="match status" value="1"/>
</dbReference>
<dbReference type="InterPro" id="IPR051099">
    <property type="entry name" value="AGR/TXD"/>
</dbReference>
<evidence type="ECO:0000256" key="2">
    <source>
        <dbReference type="ARBA" id="ARBA00038124"/>
    </source>
</evidence>
<protein>
    <recommendedName>
        <fullName evidence="5">Anterior gradient 1</fullName>
    </recommendedName>
</protein>
<dbReference type="GO" id="GO:0005783">
    <property type="term" value="C:endoplasmic reticulum"/>
    <property type="evidence" value="ECO:0007669"/>
    <property type="project" value="TreeGrafter"/>
</dbReference>